<gene>
    <name evidence="1" type="ORF">EXE63_01165</name>
</gene>
<geneLocation type="plasmid" evidence="1 2">
    <name>unnamed1</name>
</geneLocation>
<dbReference type="Proteomes" id="UP000501849">
    <property type="component" value="Plasmid unnamed1"/>
</dbReference>
<dbReference type="RefSeq" id="WP_168140460.1">
    <property type="nucleotide sequence ID" value="NZ_CP038797.1"/>
</dbReference>
<evidence type="ECO:0000313" key="1">
    <source>
        <dbReference type="EMBL" id="QIV79679.1"/>
    </source>
</evidence>
<accession>A0A6H0RZL6</accession>
<proteinExistence type="predicted"/>
<dbReference type="AlphaFoldDB" id="A0A6H0RZL6"/>
<dbReference type="EMBL" id="CP038797">
    <property type="protein sequence ID" value="QIV79679.1"/>
    <property type="molecule type" value="Genomic_DNA"/>
</dbReference>
<keyword evidence="1" id="KW-0614">Plasmid</keyword>
<sequence length="153" mass="16558">MEDLLRNETDSDQIVHYVEDWKRLREASEAIATDAATVDSKLHLEEVAQHLRNSVVQMESIAVEQSSADGEIAVKVDLCGQLIDLRLEPGILARRTAAEIAGEITRLVTTAGQEATKQAEDVLRGASRIPEFEPVATKAIGGLAAPGSARQSR</sequence>
<dbReference type="InterPro" id="IPR036894">
    <property type="entry name" value="YbaB-like_sf"/>
</dbReference>
<keyword evidence="2" id="KW-1185">Reference proteome</keyword>
<dbReference type="Gene3D" id="3.30.1310.10">
    <property type="entry name" value="Nucleoid-associated protein YbaB-like domain"/>
    <property type="match status" value="1"/>
</dbReference>
<dbReference type="KEGG" id="mfre:EXE63_01165"/>
<reference evidence="1 2" key="1">
    <citation type="submission" date="2019-04" db="EMBL/GenBank/DDBJ databases">
        <title>Draft, Whole-Genome Sequence of the Anthracene-degrading Mycobacterium frederiksbergense LB501T, Isolated from a Polycyclic Aromatic Hydrocarbon (PAH)-Contaminated Soil.</title>
        <authorList>
            <person name="Augelletti F."/>
        </authorList>
    </citation>
    <scope>NUCLEOTIDE SEQUENCE [LARGE SCALE GENOMIC DNA]</scope>
    <source>
        <strain evidence="1 2">LB 501T</strain>
        <plasmid evidence="1 2">unnamed1</plasmid>
    </source>
</reference>
<evidence type="ECO:0008006" key="3">
    <source>
        <dbReference type="Google" id="ProtNLM"/>
    </source>
</evidence>
<name>A0A6H0RZL6_9MYCO</name>
<evidence type="ECO:0000313" key="2">
    <source>
        <dbReference type="Proteomes" id="UP000501849"/>
    </source>
</evidence>
<protein>
    <recommendedName>
        <fullName evidence="3">Nucleoid-associated protein YbaB</fullName>
    </recommendedName>
</protein>
<organism evidence="1 2">
    <name type="scientific">Mycolicibacterium frederiksbergense</name>
    <dbReference type="NCBI Taxonomy" id="117567"/>
    <lineage>
        <taxon>Bacteria</taxon>
        <taxon>Bacillati</taxon>
        <taxon>Actinomycetota</taxon>
        <taxon>Actinomycetes</taxon>
        <taxon>Mycobacteriales</taxon>
        <taxon>Mycobacteriaceae</taxon>
        <taxon>Mycolicibacterium</taxon>
    </lineage>
</organism>